<dbReference type="GO" id="GO:0003904">
    <property type="term" value="F:deoxyribodipyrimidine photo-lyase activity"/>
    <property type="evidence" value="ECO:0007669"/>
    <property type="project" value="UniProtKB-EC"/>
</dbReference>
<dbReference type="InterPro" id="IPR036134">
    <property type="entry name" value="Crypto/Photolyase_FAD-like_sf"/>
</dbReference>
<dbReference type="Gene3D" id="1.25.40.80">
    <property type="match status" value="1"/>
</dbReference>
<evidence type="ECO:0000256" key="3">
    <source>
        <dbReference type="ARBA" id="ARBA00013149"/>
    </source>
</evidence>
<keyword evidence="10" id="KW-0456">Lyase</keyword>
<evidence type="ECO:0000256" key="1">
    <source>
        <dbReference type="ARBA" id="ARBA00001974"/>
    </source>
</evidence>
<evidence type="ECO:0000256" key="2">
    <source>
        <dbReference type="ARBA" id="ARBA00006409"/>
    </source>
</evidence>
<reference evidence="14" key="1">
    <citation type="submission" date="2021-01" db="EMBL/GenBank/DDBJ databases">
        <authorList>
            <person name="Corre E."/>
            <person name="Pelletier E."/>
            <person name="Niang G."/>
            <person name="Scheremetjew M."/>
            <person name="Finn R."/>
            <person name="Kale V."/>
            <person name="Holt S."/>
            <person name="Cochrane G."/>
            <person name="Meng A."/>
            <person name="Brown T."/>
            <person name="Cohen L."/>
        </authorList>
    </citation>
    <scope>NUCLEOTIDE SEQUENCE</scope>
    <source>
        <strain evidence="14">RCC3387</strain>
    </source>
</reference>
<organism evidence="14">
    <name type="scientific">Zooxanthella nutricula</name>
    <dbReference type="NCBI Taxonomy" id="1333877"/>
    <lineage>
        <taxon>Eukaryota</taxon>
        <taxon>Sar</taxon>
        <taxon>Alveolata</taxon>
        <taxon>Dinophyceae</taxon>
        <taxon>Peridiniales</taxon>
        <taxon>Peridiniales incertae sedis</taxon>
        <taxon>Zooxanthella</taxon>
    </lineage>
</organism>
<dbReference type="Pfam" id="PF00875">
    <property type="entry name" value="DNA_photolyase"/>
    <property type="match status" value="1"/>
</dbReference>
<evidence type="ECO:0000256" key="11">
    <source>
        <dbReference type="ARBA" id="ARBA00031671"/>
    </source>
</evidence>
<dbReference type="SUPFAM" id="SSF52425">
    <property type="entry name" value="Cryptochrome/photolyase, N-terminal domain"/>
    <property type="match status" value="1"/>
</dbReference>
<dbReference type="FunFam" id="1.10.579.10:FF:000002">
    <property type="entry name" value="Deoxyribodipyrimidine photolyase"/>
    <property type="match status" value="1"/>
</dbReference>
<dbReference type="FunFam" id="1.25.40.80:FF:000004">
    <property type="entry name" value="Deoxyribodipyrimidine photolyase"/>
    <property type="match status" value="1"/>
</dbReference>
<protein>
    <recommendedName>
        <fullName evidence="4">Deoxyribodipyrimidine photo-lyase</fullName>
        <ecNumber evidence="3">4.1.99.3</ecNumber>
    </recommendedName>
    <alternativeName>
        <fullName evidence="11">DNA photolyase</fullName>
    </alternativeName>
</protein>
<dbReference type="SUPFAM" id="SSF48173">
    <property type="entry name" value="Cryptochrome/photolyase FAD-binding domain"/>
    <property type="match status" value="1"/>
</dbReference>
<dbReference type="PROSITE" id="PS01084">
    <property type="entry name" value="DNA_PHOTOLYASES_2_2"/>
    <property type="match status" value="1"/>
</dbReference>
<dbReference type="AlphaFoldDB" id="A0A7S2PXV1"/>
<dbReference type="InterPro" id="IPR006050">
    <property type="entry name" value="DNA_photolyase_N"/>
</dbReference>
<keyword evidence="9" id="KW-0234">DNA repair</keyword>
<dbReference type="InterPro" id="IPR032673">
    <property type="entry name" value="DNA_photolyase_2_CS"/>
</dbReference>
<dbReference type="PANTHER" id="PTHR10211:SF0">
    <property type="entry name" value="DEOXYRIBODIPYRIMIDINE PHOTO-LYASE"/>
    <property type="match status" value="1"/>
</dbReference>
<evidence type="ECO:0000256" key="8">
    <source>
        <dbReference type="ARBA" id="ARBA00023125"/>
    </source>
</evidence>
<dbReference type="PANTHER" id="PTHR10211">
    <property type="entry name" value="DEOXYRIBODIPYRIMIDINE PHOTOLYASE"/>
    <property type="match status" value="1"/>
</dbReference>
<proteinExistence type="inferred from homology"/>
<dbReference type="Gene3D" id="1.10.579.10">
    <property type="entry name" value="DNA Cyclobutane Dipyrimidine Photolyase, subunit A, domain 3"/>
    <property type="match status" value="1"/>
</dbReference>
<dbReference type="GO" id="GO:0003677">
    <property type="term" value="F:DNA binding"/>
    <property type="evidence" value="ECO:0007669"/>
    <property type="project" value="UniProtKB-KW"/>
</dbReference>
<feature type="domain" description="Photolyase/cryptochrome alpha/beta" evidence="13">
    <location>
        <begin position="5"/>
        <end position="67"/>
    </location>
</feature>
<evidence type="ECO:0000256" key="6">
    <source>
        <dbReference type="ARBA" id="ARBA00022763"/>
    </source>
</evidence>
<keyword evidence="5" id="KW-0285">Flavoprotein</keyword>
<comment type="cofactor">
    <cofactor evidence="1">
        <name>FAD</name>
        <dbReference type="ChEBI" id="CHEBI:57692"/>
    </cofactor>
</comment>
<evidence type="ECO:0000256" key="7">
    <source>
        <dbReference type="ARBA" id="ARBA00022827"/>
    </source>
</evidence>
<dbReference type="EMBL" id="HBGW01074692">
    <property type="protein sequence ID" value="CAD9625751.1"/>
    <property type="molecule type" value="Transcribed_RNA"/>
</dbReference>
<evidence type="ECO:0000256" key="12">
    <source>
        <dbReference type="ARBA" id="ARBA00033999"/>
    </source>
</evidence>
<evidence type="ECO:0000313" key="14">
    <source>
        <dbReference type="EMBL" id="CAD9625751.1"/>
    </source>
</evidence>
<dbReference type="GO" id="GO:0000719">
    <property type="term" value="P:photoreactive repair"/>
    <property type="evidence" value="ECO:0007669"/>
    <property type="project" value="TreeGrafter"/>
</dbReference>
<comment type="similarity">
    <text evidence="2">Belongs to the DNA photolyase class-2 family.</text>
</comment>
<evidence type="ECO:0000256" key="4">
    <source>
        <dbReference type="ARBA" id="ARBA00014046"/>
    </source>
</evidence>
<keyword evidence="8" id="KW-0238">DNA-binding</keyword>
<evidence type="ECO:0000256" key="9">
    <source>
        <dbReference type="ARBA" id="ARBA00023204"/>
    </source>
</evidence>
<gene>
    <name evidence="14" type="ORF">BRAN1462_LOCUS47565</name>
</gene>
<evidence type="ECO:0000256" key="5">
    <source>
        <dbReference type="ARBA" id="ARBA00022630"/>
    </source>
</evidence>
<comment type="catalytic activity">
    <reaction evidence="12">
        <text>cyclobutadipyrimidine (in DNA) = 2 pyrimidine residues (in DNA).</text>
        <dbReference type="EC" id="4.1.99.3"/>
    </reaction>
</comment>
<sequence length="357" mass="40002">MSPLRVPRGWARDVAAACGAEGVPVVQVDAHNVVPVWAASDKQEYAARTIRKKVMTSLQVYLKEFPPLEKHPHALDEKAWPPPIDWEAAEQSLDADRGVGPVAGFVPGSRAGRARLEDFCAKRLALFADRRNDPNTDALSGLSPYLHFGQLAAQRCALRVRQAAEEAKGAVDKSCEAYIEEAVVRRELSDNFCFYNDKYDSIEGASNWAVQTLKEHAGDKREFVYTPEQLEAGKTHDDLWNASQLQLVREGKMHGFLRMYWAKKILEWTPGPEAALAEAIRLNDRFSLDGRDPNGYVGCMWSICGIHDQGWAERPVFGKIRFMNYAGCKRKFDIPAFVKRYPGAEVAGEPAAKKRKR</sequence>
<dbReference type="InterPro" id="IPR036155">
    <property type="entry name" value="Crypto/Photolyase_N_sf"/>
</dbReference>
<accession>A0A7S2PXV1</accession>
<evidence type="ECO:0000259" key="13">
    <source>
        <dbReference type="Pfam" id="PF00875"/>
    </source>
</evidence>
<keyword evidence="7" id="KW-0274">FAD</keyword>
<dbReference type="EC" id="4.1.99.3" evidence="3"/>
<name>A0A7S2PXV1_9DINO</name>
<dbReference type="InterPro" id="IPR052219">
    <property type="entry name" value="Photolyase_Class-2"/>
</dbReference>
<keyword evidence="6" id="KW-0227">DNA damage</keyword>
<evidence type="ECO:0000256" key="10">
    <source>
        <dbReference type="ARBA" id="ARBA00023239"/>
    </source>
</evidence>